<dbReference type="EC" id="2.3.2.3" evidence="6"/>
<dbReference type="EMBL" id="FNDE01000030">
    <property type="protein sequence ID" value="SDH52355.1"/>
    <property type="molecule type" value="Genomic_DNA"/>
</dbReference>
<comment type="subcellular location">
    <subcellularLocation>
        <location evidence="1 6">Cell membrane</location>
        <topology evidence="1 6">Multi-pass membrane protein</topology>
    </subcellularLocation>
</comment>
<dbReference type="InterPro" id="IPR022791">
    <property type="entry name" value="L-PG_synthase/AglD"/>
</dbReference>
<dbReference type="Proteomes" id="UP000826616">
    <property type="component" value="Chromosome"/>
</dbReference>
<dbReference type="AlphaFoldDB" id="A0A1G8D3N9"/>
<feature type="transmembrane region" description="Helical" evidence="6">
    <location>
        <begin position="38"/>
        <end position="57"/>
    </location>
</feature>
<evidence type="ECO:0000313" key="7">
    <source>
        <dbReference type="EMBL" id="QYY43152.1"/>
    </source>
</evidence>
<dbReference type="PANTHER" id="PTHR39087">
    <property type="entry name" value="UPF0104 MEMBRANE PROTEIN MJ1595"/>
    <property type="match status" value="1"/>
</dbReference>
<comment type="function">
    <text evidence="6">Catalyzes the transfer of a lysyl group from L-lysyl-tRNA(Lys) to membrane-bound phosphatidylglycerol (PG), which produces lysylphosphatidylglycerol (LPG), a major component of the bacterial membrane with a positive net charge. LPG synthesis contributes to bacterial virulence as it is involved in the resistance mechanism against cationic antimicrobial peptides (CAMP) produces by the host's immune system (defensins, cathelicidins) and by the competing microorganisms.</text>
</comment>
<evidence type="ECO:0000256" key="3">
    <source>
        <dbReference type="ARBA" id="ARBA00022692"/>
    </source>
</evidence>
<comment type="similarity">
    <text evidence="6">Belongs to the LPG synthase family.</text>
</comment>
<evidence type="ECO:0000256" key="2">
    <source>
        <dbReference type="ARBA" id="ARBA00022475"/>
    </source>
</evidence>
<keyword evidence="10" id="KW-1185">Reference proteome</keyword>
<proteinExistence type="inferred from homology"/>
<sequence length="330" mass="37028">MRGKYIQLAVGIAITCLFLFLAYRNLGNVNIARLLRYPVDYFYVLLAVFAFAASQWFRALSWTRGFAPDIPVRKMFASVCMGNGSNMLLPFRMGEAIRVMTIGQMRRDYASVGVNLVLERLLDVFILIVLAVSVAFFVPFEPVVEAKLQLIRNLMLAAMVAGGLLLLLALRLRPRVLASEKTPAVARRLFHFLDSLAVFKSPLVIVRALCYLVCSWGCVYLSTVFGLMAVGIYGSKAWVASLVVIVLTNLIMLIPSAPGGIGVFQYACIYSLSLFDVHAFQRAILSVLLHLVQYAALLPLSIYYFMRGEFTVREIYRNVAKRQRARLSER</sequence>
<accession>A0A1G8D3N9</accession>
<keyword evidence="4 6" id="KW-1133">Transmembrane helix</keyword>
<dbReference type="GO" id="GO:0005886">
    <property type="term" value="C:plasma membrane"/>
    <property type="evidence" value="ECO:0007669"/>
    <property type="project" value="UniProtKB-SubCell"/>
</dbReference>
<gene>
    <name evidence="6" type="primary">mprF</name>
    <name evidence="7" type="ORF">K3F53_02235</name>
    <name evidence="8" type="ORF">SAMN04489735_103017</name>
</gene>
<feature type="transmembrane region" description="Helical" evidence="6">
    <location>
        <begin position="150"/>
        <end position="170"/>
    </location>
</feature>
<organism evidence="8 9">
    <name type="scientific">Aneurinibacillus thermoaerophilus</name>
    <dbReference type="NCBI Taxonomy" id="143495"/>
    <lineage>
        <taxon>Bacteria</taxon>
        <taxon>Bacillati</taxon>
        <taxon>Bacillota</taxon>
        <taxon>Bacilli</taxon>
        <taxon>Bacillales</taxon>
        <taxon>Paenibacillaceae</taxon>
        <taxon>Aneurinibacillus group</taxon>
        <taxon>Aneurinibacillus</taxon>
    </lineage>
</organism>
<dbReference type="RefSeq" id="WP_057899992.1">
    <property type="nucleotide sequence ID" value="NZ_CP080764.1"/>
</dbReference>
<evidence type="ECO:0000313" key="9">
    <source>
        <dbReference type="Proteomes" id="UP000198956"/>
    </source>
</evidence>
<feature type="transmembrane region" description="Helical" evidence="6">
    <location>
        <begin position="6"/>
        <end position="26"/>
    </location>
</feature>
<feature type="transmembrane region" description="Helical" evidence="6">
    <location>
        <begin position="239"/>
        <end position="272"/>
    </location>
</feature>
<evidence type="ECO:0000313" key="10">
    <source>
        <dbReference type="Proteomes" id="UP000826616"/>
    </source>
</evidence>
<keyword evidence="6" id="KW-0443">Lipid metabolism</keyword>
<evidence type="ECO:0000256" key="1">
    <source>
        <dbReference type="ARBA" id="ARBA00004651"/>
    </source>
</evidence>
<evidence type="ECO:0000256" key="4">
    <source>
        <dbReference type="ARBA" id="ARBA00022989"/>
    </source>
</evidence>
<reference evidence="7 10" key="2">
    <citation type="submission" date="2021-08" db="EMBL/GenBank/DDBJ databases">
        <title>Complete genome sequence of the strain Aneurinibacillus thermoaerophilus CCM 8960.</title>
        <authorList>
            <person name="Musilova J."/>
            <person name="Kourilova X."/>
            <person name="Pernicova I."/>
            <person name="Bezdicek M."/>
            <person name="Lengerova M."/>
            <person name="Obruca S."/>
            <person name="Sedlar K."/>
        </authorList>
    </citation>
    <scope>NUCLEOTIDE SEQUENCE [LARGE SCALE GENOMIC DNA]</scope>
    <source>
        <strain evidence="7 10">CCM 8960</strain>
    </source>
</reference>
<keyword evidence="5 6" id="KW-0472">Membrane</keyword>
<keyword evidence="6" id="KW-0808">Transferase</keyword>
<evidence type="ECO:0000256" key="6">
    <source>
        <dbReference type="RuleBase" id="RU363042"/>
    </source>
</evidence>
<feature type="transmembrane region" description="Helical" evidence="6">
    <location>
        <begin position="284"/>
        <end position="306"/>
    </location>
</feature>
<feature type="transmembrane region" description="Helical" evidence="6">
    <location>
        <begin position="209"/>
        <end position="233"/>
    </location>
</feature>
<dbReference type="PANTHER" id="PTHR39087:SF2">
    <property type="entry name" value="UPF0104 MEMBRANE PROTEIN MJ1595"/>
    <property type="match status" value="1"/>
</dbReference>
<name>A0A1G8D3N9_ANETH</name>
<comment type="catalytic activity">
    <reaction evidence="6">
        <text>L-lysyl-tRNA(Lys) + a 1,2-diacyl-sn-glycero-3-phospho-(1'-sn-glycerol) = a 1,2-diacyl-sn-glycero-3-phospho-1'-(3'-O-L-lysyl)-sn-glycerol + tRNA(Lys)</text>
        <dbReference type="Rhea" id="RHEA:10668"/>
        <dbReference type="Rhea" id="RHEA-COMP:9696"/>
        <dbReference type="Rhea" id="RHEA-COMP:9697"/>
        <dbReference type="ChEBI" id="CHEBI:64716"/>
        <dbReference type="ChEBI" id="CHEBI:75792"/>
        <dbReference type="ChEBI" id="CHEBI:78442"/>
        <dbReference type="ChEBI" id="CHEBI:78529"/>
        <dbReference type="EC" id="2.3.2.3"/>
    </reaction>
</comment>
<dbReference type="Pfam" id="PF03706">
    <property type="entry name" value="LPG_synthase_TM"/>
    <property type="match status" value="1"/>
</dbReference>
<keyword evidence="3 6" id="KW-0812">Transmembrane</keyword>
<dbReference type="OrthoDB" id="144616at2"/>
<keyword evidence="6" id="KW-0046">Antibiotic resistance</keyword>
<dbReference type="GO" id="GO:0046677">
    <property type="term" value="P:response to antibiotic"/>
    <property type="evidence" value="ECO:0007669"/>
    <property type="project" value="UniProtKB-KW"/>
</dbReference>
<reference evidence="8 9" key="1">
    <citation type="submission" date="2016-10" db="EMBL/GenBank/DDBJ databases">
        <authorList>
            <person name="de Groot N.N."/>
        </authorList>
    </citation>
    <scope>NUCLEOTIDE SEQUENCE [LARGE SCALE GENOMIC DNA]</scope>
    <source>
        <strain evidence="8 9">L 420-91</strain>
    </source>
</reference>
<dbReference type="GO" id="GO:0006629">
    <property type="term" value="P:lipid metabolic process"/>
    <property type="evidence" value="ECO:0007669"/>
    <property type="project" value="UniProtKB-KW"/>
</dbReference>
<dbReference type="GeneID" id="97140177"/>
<dbReference type="GO" id="GO:0050071">
    <property type="term" value="F:phosphatidylglycerol lysyltransferase activity"/>
    <property type="evidence" value="ECO:0007669"/>
    <property type="project" value="UniProtKB-EC"/>
</dbReference>
<keyword evidence="2" id="KW-1003">Cell membrane</keyword>
<feature type="transmembrane region" description="Helical" evidence="6">
    <location>
        <begin position="112"/>
        <end position="138"/>
    </location>
</feature>
<evidence type="ECO:0000313" key="8">
    <source>
        <dbReference type="EMBL" id="SDH52355.1"/>
    </source>
</evidence>
<dbReference type="EMBL" id="CP080764">
    <property type="protein sequence ID" value="QYY43152.1"/>
    <property type="molecule type" value="Genomic_DNA"/>
</dbReference>
<protein>
    <recommendedName>
        <fullName evidence="6">Phosphatidylglycerol lysyltransferase</fullName>
        <ecNumber evidence="6">2.3.2.3</ecNumber>
    </recommendedName>
    <alternativeName>
        <fullName evidence="6">Lysylphosphatidylglycerol synthase</fullName>
    </alternativeName>
</protein>
<dbReference type="Proteomes" id="UP000198956">
    <property type="component" value="Unassembled WGS sequence"/>
</dbReference>
<evidence type="ECO:0000256" key="5">
    <source>
        <dbReference type="ARBA" id="ARBA00023136"/>
    </source>
</evidence>